<evidence type="ECO:0000256" key="1">
    <source>
        <dbReference type="SAM" id="SignalP"/>
    </source>
</evidence>
<name>A0A9X2KTI4_9GAMM</name>
<reference evidence="2" key="1">
    <citation type="submission" date="2022-05" db="EMBL/GenBank/DDBJ databases">
        <authorList>
            <person name="Sun H.-N."/>
        </authorList>
    </citation>
    <scope>NUCLEOTIDE SEQUENCE</scope>
    <source>
        <strain evidence="2">HB14</strain>
    </source>
</reference>
<protein>
    <submittedName>
        <fullName evidence="2">DUF2780 domain-containing protein</fullName>
    </submittedName>
</protein>
<dbReference type="Proteomes" id="UP001139319">
    <property type="component" value="Unassembled WGS sequence"/>
</dbReference>
<keyword evidence="1" id="KW-0732">Signal</keyword>
<dbReference type="RefSeq" id="WP_253967547.1">
    <property type="nucleotide sequence ID" value="NZ_JAMFTH010000001.1"/>
</dbReference>
<comment type="caution">
    <text evidence="2">The sequence shown here is derived from an EMBL/GenBank/DDBJ whole genome shotgun (WGS) entry which is preliminary data.</text>
</comment>
<dbReference type="Pfam" id="PF11075">
    <property type="entry name" value="DUF2780"/>
    <property type="match status" value="1"/>
</dbReference>
<keyword evidence="3" id="KW-1185">Reference proteome</keyword>
<evidence type="ECO:0000313" key="3">
    <source>
        <dbReference type="Proteomes" id="UP001139319"/>
    </source>
</evidence>
<feature type="chain" id="PRO_5040891429" evidence="1">
    <location>
        <begin position="20"/>
        <end position="148"/>
    </location>
</feature>
<dbReference type="InterPro" id="IPR021302">
    <property type="entry name" value="DUF2780_VcgC/VcgE"/>
</dbReference>
<organism evidence="2 3">
    <name type="scientific">Gilvimarinus xylanilyticus</name>
    <dbReference type="NCBI Taxonomy" id="2944139"/>
    <lineage>
        <taxon>Bacteria</taxon>
        <taxon>Pseudomonadati</taxon>
        <taxon>Pseudomonadota</taxon>
        <taxon>Gammaproteobacteria</taxon>
        <taxon>Cellvibrionales</taxon>
        <taxon>Cellvibrionaceae</taxon>
        <taxon>Gilvimarinus</taxon>
    </lineage>
</organism>
<feature type="signal peptide" evidence="1">
    <location>
        <begin position="1"/>
        <end position="19"/>
    </location>
</feature>
<accession>A0A9X2KTI4</accession>
<dbReference type="AlphaFoldDB" id="A0A9X2KTI4"/>
<reference evidence="2" key="2">
    <citation type="submission" date="2023-01" db="EMBL/GenBank/DDBJ databases">
        <title>Gilvimarinus xylanilyticus HB14 isolated from Caulerpa lentillifera aquaculture base in Hainan, China.</title>
        <authorList>
            <person name="Zhang Y.-J."/>
        </authorList>
    </citation>
    <scope>NUCLEOTIDE SEQUENCE</scope>
    <source>
        <strain evidence="2">HB14</strain>
    </source>
</reference>
<gene>
    <name evidence="2" type="ORF">M6D89_08310</name>
</gene>
<dbReference type="EMBL" id="JAMFTH010000001">
    <property type="protein sequence ID" value="MCP8899294.1"/>
    <property type="molecule type" value="Genomic_DNA"/>
</dbReference>
<evidence type="ECO:0000313" key="2">
    <source>
        <dbReference type="EMBL" id="MCP8899294.1"/>
    </source>
</evidence>
<proteinExistence type="predicted"/>
<sequence>MNKLLIAALTLFFAVSAHGFDLNDVDKALGSNSESAMPSGLVNNLTESLGVSSDQAAGGTSALLALAANQLSGENAAALGDILPTGGSGGLSSQLIGQITSMDSVKSVFNTLGMDPTMVNQFAPIVLDYVGNNGGKELLGSLSSLWGQ</sequence>